<evidence type="ECO:0000256" key="6">
    <source>
        <dbReference type="ARBA" id="ARBA00023180"/>
    </source>
</evidence>
<dbReference type="Pfam" id="PF07691">
    <property type="entry name" value="PA14"/>
    <property type="match status" value="1"/>
</dbReference>
<evidence type="ECO:0000313" key="12">
    <source>
        <dbReference type="EMBL" id="CEO57426.1"/>
    </source>
</evidence>
<dbReference type="SUPFAM" id="SSF51445">
    <property type="entry name" value="(Trans)glycosidases"/>
    <property type="match status" value="1"/>
</dbReference>
<dbReference type="GO" id="GO:0008422">
    <property type="term" value="F:beta-glucosidase activity"/>
    <property type="evidence" value="ECO:0007669"/>
    <property type="project" value="UniProtKB-EC"/>
</dbReference>
<evidence type="ECO:0000256" key="5">
    <source>
        <dbReference type="ARBA" id="ARBA00022801"/>
    </source>
</evidence>
<dbReference type="PROSITE" id="PS51820">
    <property type="entry name" value="PA14"/>
    <property type="match status" value="1"/>
</dbReference>
<gene>
    <name evidence="12" type="ORF">BN869_000013484_1</name>
</gene>
<evidence type="ECO:0000256" key="7">
    <source>
        <dbReference type="ARBA" id="ARBA00023277"/>
    </source>
</evidence>
<dbReference type="EMBL" id="CDPU01000101">
    <property type="protein sequence ID" value="CEO57426.1"/>
    <property type="molecule type" value="Genomic_DNA"/>
</dbReference>
<keyword evidence="7 10" id="KW-0119">Carbohydrate metabolism</keyword>
<evidence type="ECO:0000256" key="1">
    <source>
        <dbReference type="ARBA" id="ARBA00000448"/>
    </source>
</evidence>
<dbReference type="PRINTS" id="PR00133">
    <property type="entry name" value="GLHYDRLASE3"/>
</dbReference>
<proteinExistence type="inferred from homology"/>
<evidence type="ECO:0000256" key="9">
    <source>
        <dbReference type="ARBA" id="ARBA00023326"/>
    </source>
</evidence>
<dbReference type="InterPro" id="IPR026891">
    <property type="entry name" value="Fn3-like"/>
</dbReference>
<dbReference type="InterPro" id="IPR037524">
    <property type="entry name" value="PA14/GLEYA"/>
</dbReference>
<dbReference type="SMART" id="SM01217">
    <property type="entry name" value="Fn3_like"/>
    <property type="match status" value="1"/>
</dbReference>
<dbReference type="InterPro" id="IPR017853">
    <property type="entry name" value="GH"/>
</dbReference>
<dbReference type="GO" id="GO:0030245">
    <property type="term" value="P:cellulose catabolic process"/>
    <property type="evidence" value="ECO:0007669"/>
    <property type="project" value="UniProtKB-UniPathway"/>
</dbReference>
<sequence>MAENTQNLLARMTLQEKVLLLAGESTWRTAQIPRLGVPRLKVSDGPSGARGEIFGESVPAIFFPSGVSLGATWDVELMYEVGQAIAEQTKTKSASVILAPTMCIHRHPLGGRNFESFSEDPFLTGKLSSAHVKGVQSKGIGATPKHFVGRSPSKLYLFGVPACLPSIAANDQETDRFKYNAVIAERALREVYLLPFQMVVRDADPWCMMSAYNMVNGKHCDSSKELLEGIVRNEWGWQGVVMSDWGGTNTTVEAINAGLDLEFPGPPLRRSKQLLESALAESRIDLDQVEKSAGRVLRLLQRTGRFENAPDEPEYCQNDEQTRELVLRAATGGIVMLKNEVGALPLRPSESISRIAVLGPNAKRVVAGGGGSSYINAPYWTNVYDSLKEAFEGTQTEFVFATGAKVHRHLPTAPLQVLTDPVSATPGAAVEWHLWHDLTGPPVTTTHIDDLYYICFGTTPPEIGVETGYSFRVRTILRPLSSGLHQLSLASIGPSTMSIDGKVVSSQSGSIHERAELFFQYGSTEDKFSLNLVQGQDYEVQIDYHSHDRQLYPEYEALMLPMEDKFQGIRFGYEEQDVEDLPSTAATIAADCDAAVVVVGRDKEWETEGQDIPTFELPGQQVQLIQEVSKVCKRVIVVVQAGTPVEMTKWIDGVQAVLYTWYQGQELGNAAAAILTGSQDATGRLPVTFPKRLPDCPAYPSFSGEQKTIQYSEGVFVGYRWWDLTETAPFFPIGYGLSYTKFALTPIDISTTTLRRETRLTLNVRVDNLGGFKGPGRQTIIAWLAPKGITRLQRPKKQVCAFAKSKSLISRESVEAQLEIDAYAFGVFDPEKGLWVVDANTQFDILVGTTAVDATPYWTVEVPEEIAWIHRI</sequence>
<dbReference type="PROSITE" id="PS00775">
    <property type="entry name" value="GLYCOSYL_HYDROL_F3"/>
    <property type="match status" value="1"/>
</dbReference>
<accession>A0A0B7KRI5</accession>
<dbReference type="Gene3D" id="3.20.20.300">
    <property type="entry name" value="Glycoside hydrolase, family 3, N-terminal domain"/>
    <property type="match status" value="1"/>
</dbReference>
<dbReference type="InterPro" id="IPR001764">
    <property type="entry name" value="Glyco_hydro_3_N"/>
</dbReference>
<comment type="pathway">
    <text evidence="2 10">Glycan metabolism; cellulose degradation.</text>
</comment>
<evidence type="ECO:0000256" key="4">
    <source>
        <dbReference type="ARBA" id="ARBA00012744"/>
    </source>
</evidence>
<dbReference type="InterPro" id="IPR036962">
    <property type="entry name" value="Glyco_hydro_3_N_sf"/>
</dbReference>
<dbReference type="InterPro" id="IPR013783">
    <property type="entry name" value="Ig-like_fold"/>
</dbReference>
<dbReference type="InterPro" id="IPR019800">
    <property type="entry name" value="Glyco_hydro_3_AS"/>
</dbReference>
<protein>
    <recommendedName>
        <fullName evidence="4 10">beta-glucosidase</fullName>
        <ecNumber evidence="4 10">3.2.1.21</ecNumber>
    </recommendedName>
</protein>
<keyword evidence="9 10" id="KW-0624">Polysaccharide degradation</keyword>
<dbReference type="EC" id="3.2.1.21" evidence="4 10"/>
<name>A0A0B7KRI5_BIOOC</name>
<feature type="domain" description="PA14" evidence="11">
    <location>
        <begin position="423"/>
        <end position="590"/>
    </location>
</feature>
<evidence type="ECO:0000256" key="3">
    <source>
        <dbReference type="ARBA" id="ARBA00005336"/>
    </source>
</evidence>
<keyword evidence="5 10" id="KW-0378">Hydrolase</keyword>
<keyword evidence="6" id="KW-0325">Glycoprotein</keyword>
<dbReference type="Pfam" id="PF00933">
    <property type="entry name" value="Glyco_hydro_3"/>
    <property type="match status" value="2"/>
</dbReference>
<dbReference type="Gene3D" id="2.60.40.10">
    <property type="entry name" value="Immunoglobulins"/>
    <property type="match status" value="1"/>
</dbReference>
<evidence type="ECO:0000256" key="10">
    <source>
        <dbReference type="RuleBase" id="RU361161"/>
    </source>
</evidence>
<evidence type="ECO:0000256" key="8">
    <source>
        <dbReference type="ARBA" id="ARBA00023295"/>
    </source>
</evidence>
<dbReference type="InterPro" id="IPR011658">
    <property type="entry name" value="PA14_dom"/>
</dbReference>
<evidence type="ECO:0000259" key="11">
    <source>
        <dbReference type="PROSITE" id="PS51820"/>
    </source>
</evidence>
<keyword evidence="8 10" id="KW-0326">Glycosidase</keyword>
<dbReference type="InterPro" id="IPR036881">
    <property type="entry name" value="Glyco_hydro_3_C_sf"/>
</dbReference>
<dbReference type="Pfam" id="PF14310">
    <property type="entry name" value="Fn3-like"/>
    <property type="match status" value="1"/>
</dbReference>
<dbReference type="SUPFAM" id="SSF52279">
    <property type="entry name" value="Beta-D-glucan exohydrolase, C-terminal domain"/>
    <property type="match status" value="1"/>
</dbReference>
<dbReference type="AlphaFoldDB" id="A0A0B7KRI5"/>
<dbReference type="PANTHER" id="PTHR42715">
    <property type="entry name" value="BETA-GLUCOSIDASE"/>
    <property type="match status" value="1"/>
</dbReference>
<evidence type="ECO:0000256" key="2">
    <source>
        <dbReference type="ARBA" id="ARBA00004987"/>
    </source>
</evidence>
<dbReference type="Pfam" id="PF01915">
    <property type="entry name" value="Glyco_hydro_3_C"/>
    <property type="match status" value="1"/>
</dbReference>
<dbReference type="UniPathway" id="UPA00696"/>
<dbReference type="Gene3D" id="3.40.50.1700">
    <property type="entry name" value="Glycoside hydrolase family 3 C-terminal domain"/>
    <property type="match status" value="2"/>
</dbReference>
<dbReference type="PANTHER" id="PTHR42715:SF3">
    <property type="entry name" value="BETA-GLUCOSIDASE B-RELATED"/>
    <property type="match status" value="1"/>
</dbReference>
<reference evidence="12" key="1">
    <citation type="submission" date="2015-01" db="EMBL/GenBank/DDBJ databases">
        <authorList>
            <person name="Durling Mikael"/>
        </authorList>
    </citation>
    <scope>NUCLEOTIDE SEQUENCE</scope>
</reference>
<dbReference type="InterPro" id="IPR050288">
    <property type="entry name" value="Cellulose_deg_GH3"/>
</dbReference>
<comment type="similarity">
    <text evidence="3 10">Belongs to the glycosyl hydrolase 3 family.</text>
</comment>
<comment type="catalytic activity">
    <reaction evidence="1 10">
        <text>Hydrolysis of terminal, non-reducing beta-D-glucosyl residues with release of beta-D-glucose.</text>
        <dbReference type="EC" id="3.2.1.21"/>
    </reaction>
</comment>
<dbReference type="InterPro" id="IPR002772">
    <property type="entry name" value="Glyco_hydro_3_C"/>
</dbReference>
<dbReference type="SMART" id="SM00758">
    <property type="entry name" value="PA14"/>
    <property type="match status" value="1"/>
</dbReference>
<organism evidence="12">
    <name type="scientific">Bionectria ochroleuca</name>
    <name type="common">Gliocladium roseum</name>
    <dbReference type="NCBI Taxonomy" id="29856"/>
    <lineage>
        <taxon>Eukaryota</taxon>
        <taxon>Fungi</taxon>
        <taxon>Dikarya</taxon>
        <taxon>Ascomycota</taxon>
        <taxon>Pezizomycotina</taxon>
        <taxon>Sordariomycetes</taxon>
        <taxon>Hypocreomycetidae</taxon>
        <taxon>Hypocreales</taxon>
        <taxon>Bionectriaceae</taxon>
        <taxon>Clonostachys</taxon>
    </lineage>
</organism>